<dbReference type="EMBL" id="UGUA01000002">
    <property type="protein sequence ID" value="SUC35554.1"/>
    <property type="molecule type" value="Genomic_DNA"/>
</dbReference>
<feature type="transmembrane region" description="Helical" evidence="1">
    <location>
        <begin position="944"/>
        <end position="963"/>
    </location>
</feature>
<dbReference type="Gene3D" id="3.30.70.1440">
    <property type="entry name" value="Multidrug efflux transporter AcrB pore domain"/>
    <property type="match status" value="1"/>
</dbReference>
<protein>
    <submittedName>
        <fullName evidence="2">Multidrug-efflux transporter MexB</fullName>
    </submittedName>
</protein>
<feature type="transmembrane region" description="Helical" evidence="1">
    <location>
        <begin position="872"/>
        <end position="892"/>
    </location>
</feature>
<accession>A0A379G395</accession>
<dbReference type="InterPro" id="IPR027463">
    <property type="entry name" value="AcrB_DN_DC_subdom"/>
</dbReference>
<feature type="transmembrane region" description="Helical" evidence="1">
    <location>
        <begin position="522"/>
        <end position="543"/>
    </location>
</feature>
<dbReference type="Gene3D" id="3.30.70.1430">
    <property type="entry name" value="Multidrug efflux transporter AcrB pore domain"/>
    <property type="match status" value="2"/>
</dbReference>
<feature type="transmembrane region" description="Helical" evidence="1">
    <location>
        <begin position="898"/>
        <end position="923"/>
    </location>
</feature>
<organism evidence="2 3">
    <name type="scientific">Providencia rustigianii</name>
    <dbReference type="NCBI Taxonomy" id="158850"/>
    <lineage>
        <taxon>Bacteria</taxon>
        <taxon>Pseudomonadati</taxon>
        <taxon>Pseudomonadota</taxon>
        <taxon>Gammaproteobacteria</taxon>
        <taxon>Enterobacterales</taxon>
        <taxon>Morganellaceae</taxon>
        <taxon>Providencia</taxon>
    </lineage>
</organism>
<dbReference type="PANTHER" id="PTHR32063">
    <property type="match status" value="1"/>
</dbReference>
<dbReference type="Gene3D" id="1.20.1640.10">
    <property type="entry name" value="Multidrug efflux transporter AcrB transmembrane domain"/>
    <property type="match status" value="2"/>
</dbReference>
<feature type="transmembrane region" description="Helical" evidence="1">
    <location>
        <begin position="430"/>
        <end position="457"/>
    </location>
</feature>
<evidence type="ECO:0000313" key="3">
    <source>
        <dbReference type="Proteomes" id="UP000255129"/>
    </source>
</evidence>
<feature type="transmembrane region" description="Helical" evidence="1">
    <location>
        <begin position="846"/>
        <end position="865"/>
    </location>
</feature>
<sequence length="1028" mass="112956">MKLQLSSWAITRPIPTIVIFLALTIAGIFSFNQLPVTANPVINFPIVTVTITQDGSSPTEMENAITKPVERAVSGIPGIRHISSTITEGISTTAIEFDLNIDAYIATNDIREQIAQIRSDLPQTIDEPLINRIDIEGGAILRYAISSDTQSIADLSWFVDDTISKQLIMTPGVQKVSRLGGADSVIRVEPDANKLASLQLSIVGINELLRSVHQNSAGGSSKYNSLQHTIRILGEKKSVDDIKNIQLPIGDQRWIKLDDIATIYQGQKTAKTISQLNNEDVVGFAVFRAKNSSDTEVAKGVEQALEQLRLKHPEMSIQLVSSTVKYTESSYHLTIQTLLEGAFLTIIIVFFFLKSWRATLIAAVALPLSILPTFFILAIFDYTLNSITLLALTLVIGILVDDAIVEIENIQKYIERGERPYLAALKASDAIGFAIVAITLTIVAVFLPVSFIGGFIGKYFVPFGITVSAAVLSSLLVARLVTPLMAAYVLLPAKNINHQNSIPKWIKKYTQLLSATLRHRKLALSLALIFLIGSMSSITYLPVGFMPDGDMSVSQIEVEFPPGTPVEKTQQAIKNMALKLKDRSEIKSIYTIAGISDDADGIAQHKGQLILTLTAPNERKMSQKQFENSISYLLQQNPDARYTFSNSDGNKEFSLTFTGSNPDELEVAMHKLRDAVATVKGINNARVVKPLLRKELIVSPNLPDLGRTAVNVEEIANTLRVATIGESNSRSAKFNLPERQLALQVTLPDYQKDDVDVLNNLYVRNNEQQTVPIKSVASIDFSDGPSQIDRINRSRKMSIEGNLEGLTLGEAIENVMALPEYQSLPISVEPLEYGDMEYMLDMFERFSSTMIFSILLVFAILVILFKDFIQPITILAALPFSIGGAIIALVLYDAMIDLPVIIGILMLMGIVTKNSILLVEFILEKERAGLPRDAAIIEAGQERIRPIIMTTLAMIAGMIPLVLTSGADSGFRAPMAVAVIGGLISSTLLSLLFVPVIYSFMDDLKKKILPLLARFTSVTQEDRDIKHR</sequence>
<keyword evidence="1" id="KW-0472">Membrane</keyword>
<dbReference type="GO" id="GO:0042910">
    <property type="term" value="F:xenobiotic transmembrane transporter activity"/>
    <property type="evidence" value="ECO:0007669"/>
    <property type="project" value="TreeGrafter"/>
</dbReference>
<feature type="transmembrane region" description="Helical" evidence="1">
    <location>
        <begin position="12"/>
        <end position="31"/>
    </location>
</feature>
<name>A0A379G395_9GAMM</name>
<dbReference type="SUPFAM" id="SSF82866">
    <property type="entry name" value="Multidrug efflux transporter AcrB transmembrane domain"/>
    <property type="match status" value="2"/>
</dbReference>
<keyword evidence="1" id="KW-1133">Transmembrane helix</keyword>
<dbReference type="PANTHER" id="PTHR32063:SF77">
    <property type="entry name" value="ACR FAMILY TRANSPORT PROTEIN"/>
    <property type="match status" value="1"/>
</dbReference>
<proteinExistence type="predicted"/>
<dbReference type="PRINTS" id="PR00702">
    <property type="entry name" value="ACRIFLAVINRP"/>
</dbReference>
<dbReference type="Gene3D" id="3.30.2090.10">
    <property type="entry name" value="Multidrug efflux transporter AcrB TolC docking domain, DN and DC subdomains"/>
    <property type="match status" value="2"/>
</dbReference>
<feature type="transmembrane region" description="Helical" evidence="1">
    <location>
        <begin position="360"/>
        <end position="380"/>
    </location>
</feature>
<gene>
    <name evidence="2" type="primary">mexB</name>
    <name evidence="2" type="ORF">NCTC12026_01951</name>
</gene>
<dbReference type="InterPro" id="IPR001036">
    <property type="entry name" value="Acrflvin-R"/>
</dbReference>
<dbReference type="Pfam" id="PF00873">
    <property type="entry name" value="ACR_tran"/>
    <property type="match status" value="1"/>
</dbReference>
<dbReference type="SUPFAM" id="SSF82714">
    <property type="entry name" value="Multidrug efflux transporter AcrB TolC docking domain, DN and DC subdomains"/>
    <property type="match status" value="2"/>
</dbReference>
<evidence type="ECO:0000313" key="2">
    <source>
        <dbReference type="EMBL" id="SUC35554.1"/>
    </source>
</evidence>
<reference evidence="2 3" key="1">
    <citation type="submission" date="2018-06" db="EMBL/GenBank/DDBJ databases">
        <authorList>
            <consortium name="Pathogen Informatics"/>
            <person name="Doyle S."/>
        </authorList>
    </citation>
    <scope>NUCLEOTIDE SEQUENCE [LARGE SCALE GENOMIC DNA]</scope>
    <source>
        <strain evidence="2 3">NCTC12026</strain>
    </source>
</reference>
<dbReference type="SUPFAM" id="SSF82693">
    <property type="entry name" value="Multidrug efflux transporter AcrB pore domain, PN1, PN2, PC1 and PC2 subdomains"/>
    <property type="match status" value="3"/>
</dbReference>
<dbReference type="Proteomes" id="UP000255129">
    <property type="component" value="Unassembled WGS sequence"/>
</dbReference>
<keyword evidence="1" id="KW-0812">Transmembrane</keyword>
<dbReference type="AlphaFoldDB" id="A0A379G395"/>
<feature type="transmembrane region" description="Helical" evidence="1">
    <location>
        <begin position="386"/>
        <end position="409"/>
    </location>
</feature>
<evidence type="ECO:0000256" key="1">
    <source>
        <dbReference type="SAM" id="Phobius"/>
    </source>
</evidence>
<feature type="transmembrane region" description="Helical" evidence="1">
    <location>
        <begin position="975"/>
        <end position="998"/>
    </location>
</feature>
<feature type="transmembrane region" description="Helical" evidence="1">
    <location>
        <begin position="331"/>
        <end position="353"/>
    </location>
</feature>
<feature type="transmembrane region" description="Helical" evidence="1">
    <location>
        <begin position="463"/>
        <end position="491"/>
    </location>
</feature>
<dbReference type="RefSeq" id="WP_115164308.1">
    <property type="nucleotide sequence ID" value="NZ_UGUA01000002.1"/>
</dbReference>
<dbReference type="Gene3D" id="3.30.70.1320">
    <property type="entry name" value="Multidrug efflux transporter AcrB pore domain like"/>
    <property type="match status" value="1"/>
</dbReference>
<dbReference type="GO" id="GO:0005886">
    <property type="term" value="C:plasma membrane"/>
    <property type="evidence" value="ECO:0007669"/>
    <property type="project" value="TreeGrafter"/>
</dbReference>
<dbReference type="OrthoDB" id="9757904at2"/>